<comment type="caution">
    <text evidence="6">The sequence shown here is derived from an EMBL/GenBank/DDBJ whole genome shotgun (WGS) entry which is preliminary data.</text>
</comment>
<comment type="subcellular location">
    <subcellularLocation>
        <location evidence="1">Cell outer membrane</location>
    </subcellularLocation>
</comment>
<dbReference type="PANTHER" id="PTHR38776:SF1">
    <property type="entry name" value="MLTA-INTERACTING PROTEIN-RELATED"/>
    <property type="match status" value="1"/>
</dbReference>
<keyword evidence="3" id="KW-0732">Signal</keyword>
<organism evidence="6 7">
    <name type="scientific">Allohahella marinimesophila</name>
    <dbReference type="NCBI Taxonomy" id="1054972"/>
    <lineage>
        <taxon>Bacteria</taxon>
        <taxon>Pseudomonadati</taxon>
        <taxon>Pseudomonadota</taxon>
        <taxon>Gammaproteobacteria</taxon>
        <taxon>Oceanospirillales</taxon>
        <taxon>Hahellaceae</taxon>
        <taxon>Allohahella</taxon>
    </lineage>
</organism>
<evidence type="ECO:0000256" key="3">
    <source>
        <dbReference type="ARBA" id="ARBA00022729"/>
    </source>
</evidence>
<keyword evidence="7" id="KW-1185">Reference proteome</keyword>
<sequence length="323" mass="35863">MDMVCETMLAAQTYPSPRHLYWIFMRLPYIGSSAAIVLFHCLAYLASSAASSLASAADVPAAIETGLTTTERKPLWELGLGAAALHQTYYTGTRQTRTLGVPVPLIIYRGEIFRSDNEGIRAELIDDERFELDLSFGLNLGIDSEDVDLRKGMDDTDTLFEIGPSLKITLAKTELSEWRLNLPLRVNLGFSSDGIDESGFTFAPDIRYSRRLFEWSDQTWIGTASAGVQFGTREFQNNYYGVEPEFASDERPAYEAESGFSGSRLTLTLRSKTDQRLIGIFGRVENISGASFEDSPLVETRTGFTVGLAFSWFFLRSSALEPG</sequence>
<evidence type="ECO:0000256" key="5">
    <source>
        <dbReference type="ARBA" id="ARBA00023237"/>
    </source>
</evidence>
<keyword evidence="5" id="KW-0998">Cell outer membrane</keyword>
<evidence type="ECO:0000313" key="7">
    <source>
        <dbReference type="Proteomes" id="UP001501337"/>
    </source>
</evidence>
<gene>
    <name evidence="6" type="ORF">GCM10022278_30170</name>
</gene>
<protein>
    <recommendedName>
        <fullName evidence="8">Outer membrane scaffolding protein for murein synthesis (MipA/OmpV family)</fullName>
    </recommendedName>
</protein>
<evidence type="ECO:0000256" key="4">
    <source>
        <dbReference type="ARBA" id="ARBA00023136"/>
    </source>
</evidence>
<name>A0ABP7PTA4_9GAMM</name>
<evidence type="ECO:0000256" key="1">
    <source>
        <dbReference type="ARBA" id="ARBA00004442"/>
    </source>
</evidence>
<dbReference type="InterPro" id="IPR010583">
    <property type="entry name" value="MipA"/>
</dbReference>
<dbReference type="EMBL" id="BAABBO010000012">
    <property type="protein sequence ID" value="GAA3970537.1"/>
    <property type="molecule type" value="Genomic_DNA"/>
</dbReference>
<comment type="similarity">
    <text evidence="2">Belongs to the MipA/OmpV family.</text>
</comment>
<keyword evidence="4" id="KW-0472">Membrane</keyword>
<evidence type="ECO:0000256" key="2">
    <source>
        <dbReference type="ARBA" id="ARBA00005722"/>
    </source>
</evidence>
<accession>A0ABP7PTA4</accession>
<evidence type="ECO:0008006" key="8">
    <source>
        <dbReference type="Google" id="ProtNLM"/>
    </source>
</evidence>
<dbReference type="PANTHER" id="PTHR38776">
    <property type="entry name" value="MLTA-INTERACTING PROTEIN-RELATED"/>
    <property type="match status" value="1"/>
</dbReference>
<evidence type="ECO:0000313" key="6">
    <source>
        <dbReference type="EMBL" id="GAA3970537.1"/>
    </source>
</evidence>
<dbReference type="Proteomes" id="UP001501337">
    <property type="component" value="Unassembled WGS sequence"/>
</dbReference>
<dbReference type="Pfam" id="PF06629">
    <property type="entry name" value="MipA"/>
    <property type="match status" value="1"/>
</dbReference>
<proteinExistence type="inferred from homology"/>
<reference evidence="7" key="1">
    <citation type="journal article" date="2019" name="Int. J. Syst. Evol. Microbiol.">
        <title>The Global Catalogue of Microorganisms (GCM) 10K type strain sequencing project: providing services to taxonomists for standard genome sequencing and annotation.</title>
        <authorList>
            <consortium name="The Broad Institute Genomics Platform"/>
            <consortium name="The Broad Institute Genome Sequencing Center for Infectious Disease"/>
            <person name="Wu L."/>
            <person name="Ma J."/>
        </authorList>
    </citation>
    <scope>NUCLEOTIDE SEQUENCE [LARGE SCALE GENOMIC DNA]</scope>
    <source>
        <strain evidence="7">JCM 17555</strain>
    </source>
</reference>